<dbReference type="AlphaFoldDB" id="A0A841BIK1"/>
<evidence type="ECO:0008006" key="3">
    <source>
        <dbReference type="Google" id="ProtNLM"/>
    </source>
</evidence>
<proteinExistence type="predicted"/>
<dbReference type="RefSeq" id="WP_184833771.1">
    <property type="nucleotide sequence ID" value="NZ_JACHMN010000002.1"/>
</dbReference>
<protein>
    <recommendedName>
        <fullName evidence="3">WGR domain-containing protein</fullName>
    </recommendedName>
</protein>
<organism evidence="1 2">
    <name type="scientific">Allocatelliglobosispora scoriae</name>
    <dbReference type="NCBI Taxonomy" id="643052"/>
    <lineage>
        <taxon>Bacteria</taxon>
        <taxon>Bacillati</taxon>
        <taxon>Actinomycetota</taxon>
        <taxon>Actinomycetes</taxon>
        <taxon>Micromonosporales</taxon>
        <taxon>Micromonosporaceae</taxon>
        <taxon>Allocatelliglobosispora</taxon>
    </lineage>
</organism>
<accession>A0A841BIK1</accession>
<gene>
    <name evidence="1" type="ORF">F4553_001473</name>
</gene>
<evidence type="ECO:0000313" key="2">
    <source>
        <dbReference type="Proteomes" id="UP000587527"/>
    </source>
</evidence>
<comment type="caution">
    <text evidence="1">The sequence shown here is derived from an EMBL/GenBank/DDBJ whole genome shotgun (WGS) entry which is preliminary data.</text>
</comment>
<dbReference type="EMBL" id="JACHMN010000002">
    <property type="protein sequence ID" value="MBB5868094.1"/>
    <property type="molecule type" value="Genomic_DNA"/>
</dbReference>
<dbReference type="Proteomes" id="UP000587527">
    <property type="component" value="Unassembled WGS sequence"/>
</dbReference>
<keyword evidence="2" id="KW-1185">Reference proteome</keyword>
<evidence type="ECO:0000313" key="1">
    <source>
        <dbReference type="EMBL" id="MBB5868094.1"/>
    </source>
</evidence>
<reference evidence="1 2" key="1">
    <citation type="submission" date="2020-08" db="EMBL/GenBank/DDBJ databases">
        <title>Sequencing the genomes of 1000 actinobacteria strains.</title>
        <authorList>
            <person name="Klenk H.-P."/>
        </authorList>
    </citation>
    <scope>NUCLEOTIDE SEQUENCE [LARGE SCALE GENOMIC DNA]</scope>
    <source>
        <strain evidence="1 2">DSM 45362</strain>
    </source>
</reference>
<name>A0A841BIK1_9ACTN</name>
<sequence length="87" mass="9728">METLEHWWRDVADGGGRVDVYLRFNPIGGQYEVEHRAGVKSVWREFATDREARAAADRLRGAGGDGWQCLIYLPRAQGQPVTAVEVG</sequence>